<dbReference type="EMBL" id="FNAC01000045">
    <property type="protein sequence ID" value="SDD66439.1"/>
    <property type="molecule type" value="Genomic_DNA"/>
</dbReference>
<sequence length="591" mass="68568">MCGIHLIWGKGANEEAIKTLMESAAHRGPDQSASYSPWPGLWLGVNRLKILHPGPDADQPFWSPDGRSLLIWNGEIYNYKELRDLLQKMGVSFLTHSDTEVVLHWLRIFGAKGLEKLQGMFALAYVDLSAQQVLVARDKNGEKPLYFMQTQETFILSSESRGIAKLTQKKLDQYQLDYYFYLRTPQPGRTFYKGIKEWKPSRFSEIKQHSAFRWDNIPQLAQKELPQNRESFKKLLQKAIEKQFHAEAPVGMMLSGGADSSLLYALWYRSSGRALPTYTIQSEKKHASKYADGNFSASFAKQFPMEHHLIPVDEEVFLRHLEDYLMSLDFPVGDSASFLTWLIGHSAKEDVKVMISGAGADELWGGYQRHRAFDQYLQYQEPLLVLQPLLRSLPLGRKWKKFFEGIDKDPRRTFLNFSALQAIPQDLFTDYERVFDQKLPRYKQMLDFDRQVYLVQDVLKIQDNALMAHGIEGRSPYLDEGLVQFWRSIEDDNVIKEKVWIKELLKELDLSWVAKRSKFGFGLPLQEWLSTEGPFTKKVFTSLKEFGQSHESHFSPQVKALLHHPEKHTTTHFLTLYNMFILGEWLKLQKL</sequence>
<evidence type="ECO:0000256" key="3">
    <source>
        <dbReference type="ARBA" id="ARBA00012737"/>
    </source>
</evidence>
<dbReference type="PANTHER" id="PTHR43284">
    <property type="entry name" value="ASPARAGINE SYNTHETASE (GLUTAMINE-HYDROLYZING)"/>
    <property type="match status" value="1"/>
</dbReference>
<feature type="binding site" evidence="9">
    <location>
        <begin position="356"/>
        <end position="357"/>
    </location>
    <ligand>
        <name>ATP</name>
        <dbReference type="ChEBI" id="CHEBI:30616"/>
    </ligand>
</feature>
<dbReference type="InterPro" id="IPR006426">
    <property type="entry name" value="Asn_synth_AEB"/>
</dbReference>
<reference evidence="12" key="1">
    <citation type="submission" date="2016-10" db="EMBL/GenBank/DDBJ databases">
        <authorList>
            <person name="Varghese N."/>
            <person name="Submissions S."/>
        </authorList>
    </citation>
    <scope>NUCLEOTIDE SEQUENCE [LARGE SCALE GENOMIC DNA]</scope>
    <source>
        <strain evidence="12">DSM 23095</strain>
    </source>
</reference>
<evidence type="ECO:0000256" key="4">
    <source>
        <dbReference type="ARBA" id="ARBA00022741"/>
    </source>
</evidence>
<proteinExistence type="inferred from homology"/>
<dbReference type="GO" id="GO:0006529">
    <property type="term" value="P:asparagine biosynthetic process"/>
    <property type="evidence" value="ECO:0007669"/>
    <property type="project" value="UniProtKB-KW"/>
</dbReference>
<dbReference type="GO" id="GO:0005524">
    <property type="term" value="F:ATP binding"/>
    <property type="evidence" value="ECO:0007669"/>
    <property type="project" value="UniProtKB-KW"/>
</dbReference>
<dbReference type="InterPro" id="IPR051786">
    <property type="entry name" value="ASN_synthetase/amidase"/>
</dbReference>
<feature type="active site" description="For GATase activity" evidence="8">
    <location>
        <position position="2"/>
    </location>
</feature>
<dbReference type="InterPro" id="IPR001962">
    <property type="entry name" value="Asn_synthase"/>
</dbReference>
<evidence type="ECO:0000256" key="8">
    <source>
        <dbReference type="PIRSR" id="PIRSR001589-1"/>
    </source>
</evidence>
<keyword evidence="8" id="KW-0028">Amino-acid biosynthesis</keyword>
<dbReference type="SUPFAM" id="SSF52402">
    <property type="entry name" value="Adenine nucleotide alpha hydrolases-like"/>
    <property type="match status" value="1"/>
</dbReference>
<evidence type="ECO:0000256" key="9">
    <source>
        <dbReference type="PIRSR" id="PIRSR001589-2"/>
    </source>
</evidence>
<dbReference type="NCBIfam" id="TIGR01536">
    <property type="entry name" value="asn_synth_AEB"/>
    <property type="match status" value="1"/>
</dbReference>
<feature type="domain" description="Glutamine amidotransferase type-2" evidence="10">
    <location>
        <begin position="2"/>
        <end position="209"/>
    </location>
</feature>
<dbReference type="PROSITE" id="PS51278">
    <property type="entry name" value="GATASE_TYPE_2"/>
    <property type="match status" value="1"/>
</dbReference>
<comment type="catalytic activity">
    <reaction evidence="7">
        <text>L-aspartate + L-glutamine + ATP + H2O = L-asparagine + L-glutamate + AMP + diphosphate + H(+)</text>
        <dbReference type="Rhea" id="RHEA:12228"/>
        <dbReference type="ChEBI" id="CHEBI:15377"/>
        <dbReference type="ChEBI" id="CHEBI:15378"/>
        <dbReference type="ChEBI" id="CHEBI:29985"/>
        <dbReference type="ChEBI" id="CHEBI:29991"/>
        <dbReference type="ChEBI" id="CHEBI:30616"/>
        <dbReference type="ChEBI" id="CHEBI:33019"/>
        <dbReference type="ChEBI" id="CHEBI:58048"/>
        <dbReference type="ChEBI" id="CHEBI:58359"/>
        <dbReference type="ChEBI" id="CHEBI:456215"/>
        <dbReference type="EC" id="6.3.5.4"/>
    </reaction>
</comment>
<dbReference type="CDD" id="cd01991">
    <property type="entry name" value="Asn_synthase_B_C"/>
    <property type="match status" value="1"/>
</dbReference>
<evidence type="ECO:0000256" key="2">
    <source>
        <dbReference type="ARBA" id="ARBA00005752"/>
    </source>
</evidence>
<dbReference type="PANTHER" id="PTHR43284:SF1">
    <property type="entry name" value="ASPARAGINE SYNTHETASE"/>
    <property type="match status" value="1"/>
</dbReference>
<feature type="binding site" evidence="9">
    <location>
        <position position="280"/>
    </location>
    <ligand>
        <name>ATP</name>
        <dbReference type="ChEBI" id="CHEBI:30616"/>
    </ligand>
</feature>
<dbReference type="GO" id="GO:0005829">
    <property type="term" value="C:cytosol"/>
    <property type="evidence" value="ECO:0007669"/>
    <property type="project" value="TreeGrafter"/>
</dbReference>
<dbReference type="EC" id="6.3.5.4" evidence="3"/>
<dbReference type="SUPFAM" id="SSF56235">
    <property type="entry name" value="N-terminal nucleophile aminohydrolases (Ntn hydrolases)"/>
    <property type="match status" value="1"/>
</dbReference>
<comment type="similarity">
    <text evidence="2">Belongs to the asparagine synthetase family.</text>
</comment>
<dbReference type="Proteomes" id="UP000199060">
    <property type="component" value="Unassembled WGS sequence"/>
</dbReference>
<evidence type="ECO:0000313" key="11">
    <source>
        <dbReference type="EMBL" id="SDD66439.1"/>
    </source>
</evidence>
<evidence type="ECO:0000256" key="1">
    <source>
        <dbReference type="ARBA" id="ARBA00005187"/>
    </source>
</evidence>
<dbReference type="InterPro" id="IPR017932">
    <property type="entry name" value="GATase_2_dom"/>
</dbReference>
<evidence type="ECO:0000313" key="12">
    <source>
        <dbReference type="Proteomes" id="UP000199060"/>
    </source>
</evidence>
<dbReference type="Gene3D" id="3.40.50.620">
    <property type="entry name" value="HUPs"/>
    <property type="match status" value="1"/>
</dbReference>
<keyword evidence="5 9" id="KW-0067">ATP-binding</keyword>
<accession>A0A1G6WKX7</accession>
<dbReference type="CDD" id="cd00712">
    <property type="entry name" value="AsnB"/>
    <property type="match status" value="1"/>
</dbReference>
<name>A0A1G6WKX7_9BACT</name>
<evidence type="ECO:0000256" key="7">
    <source>
        <dbReference type="ARBA" id="ARBA00048741"/>
    </source>
</evidence>
<dbReference type="InterPro" id="IPR014729">
    <property type="entry name" value="Rossmann-like_a/b/a_fold"/>
</dbReference>
<feature type="binding site" evidence="9">
    <location>
        <position position="98"/>
    </location>
    <ligand>
        <name>L-glutamine</name>
        <dbReference type="ChEBI" id="CHEBI:58359"/>
    </ligand>
</feature>
<evidence type="ECO:0000259" key="10">
    <source>
        <dbReference type="PROSITE" id="PS51278"/>
    </source>
</evidence>
<dbReference type="Pfam" id="PF13537">
    <property type="entry name" value="GATase_7"/>
    <property type="match status" value="1"/>
</dbReference>
<dbReference type="Pfam" id="PF00733">
    <property type="entry name" value="Asn_synthase"/>
    <property type="match status" value="1"/>
</dbReference>
<dbReference type="Gene3D" id="3.60.20.10">
    <property type="entry name" value="Glutamine Phosphoribosylpyrophosphate, subunit 1, domain 1"/>
    <property type="match status" value="1"/>
</dbReference>
<gene>
    <name evidence="11" type="ORF">SAMN04488104_104524</name>
</gene>
<dbReference type="RefSeq" id="WP_087940960.1">
    <property type="nucleotide sequence ID" value="NZ_FNAC01000045.1"/>
</dbReference>
<dbReference type="PIRSF" id="PIRSF001589">
    <property type="entry name" value="Asn_synthetase_glu-h"/>
    <property type="match status" value="1"/>
</dbReference>
<evidence type="ECO:0000256" key="5">
    <source>
        <dbReference type="ARBA" id="ARBA00022840"/>
    </source>
</evidence>
<keyword evidence="4 9" id="KW-0547">Nucleotide-binding</keyword>
<organism evidence="11 12">
    <name type="scientific">Algoriphagus faecimaris</name>
    <dbReference type="NCBI Taxonomy" id="686796"/>
    <lineage>
        <taxon>Bacteria</taxon>
        <taxon>Pseudomonadati</taxon>
        <taxon>Bacteroidota</taxon>
        <taxon>Cytophagia</taxon>
        <taxon>Cytophagales</taxon>
        <taxon>Cyclobacteriaceae</taxon>
        <taxon>Algoriphagus</taxon>
    </lineage>
</organism>
<protein>
    <recommendedName>
        <fullName evidence="3">asparagine synthase (glutamine-hydrolyzing)</fullName>
        <ecNumber evidence="3">6.3.5.4</ecNumber>
    </recommendedName>
</protein>
<dbReference type="GO" id="GO:0004066">
    <property type="term" value="F:asparagine synthase (glutamine-hydrolyzing) activity"/>
    <property type="evidence" value="ECO:0007669"/>
    <property type="project" value="UniProtKB-EC"/>
</dbReference>
<keyword evidence="12" id="KW-1185">Reference proteome</keyword>
<dbReference type="AlphaFoldDB" id="A0A1G6WKX7"/>
<dbReference type="InterPro" id="IPR033738">
    <property type="entry name" value="AsnB_N"/>
</dbReference>
<dbReference type="OrthoDB" id="9763290at2"/>
<comment type="pathway">
    <text evidence="1">Amino-acid biosynthesis; L-asparagine biosynthesis; L-asparagine from L-aspartate (L-Gln route): step 1/1.</text>
</comment>
<keyword evidence="8" id="KW-0061">Asparagine biosynthesis</keyword>
<evidence type="ECO:0000256" key="6">
    <source>
        <dbReference type="ARBA" id="ARBA00022962"/>
    </source>
</evidence>
<keyword evidence="6 8" id="KW-0315">Glutamine amidotransferase</keyword>
<dbReference type="InterPro" id="IPR029055">
    <property type="entry name" value="Ntn_hydrolases_N"/>
</dbReference>
<dbReference type="STRING" id="686796.SAMN04488104_104524"/>